<dbReference type="Gene3D" id="1.20.1280.50">
    <property type="match status" value="1"/>
</dbReference>
<accession>A0A6A6RAG9</accession>
<dbReference type="SUPFAM" id="SSF81383">
    <property type="entry name" value="F-box domain"/>
    <property type="match status" value="1"/>
</dbReference>
<reference evidence="2" key="1">
    <citation type="journal article" date="2020" name="Stud. Mycol.">
        <title>101 Dothideomycetes genomes: a test case for predicting lifestyles and emergence of pathogens.</title>
        <authorList>
            <person name="Haridas S."/>
            <person name="Albert R."/>
            <person name="Binder M."/>
            <person name="Bloem J."/>
            <person name="Labutti K."/>
            <person name="Salamov A."/>
            <person name="Andreopoulos B."/>
            <person name="Baker S."/>
            <person name="Barry K."/>
            <person name="Bills G."/>
            <person name="Bluhm B."/>
            <person name="Cannon C."/>
            <person name="Castanera R."/>
            <person name="Culley D."/>
            <person name="Daum C."/>
            <person name="Ezra D."/>
            <person name="Gonzalez J."/>
            <person name="Henrissat B."/>
            <person name="Kuo A."/>
            <person name="Liang C."/>
            <person name="Lipzen A."/>
            <person name="Lutzoni F."/>
            <person name="Magnuson J."/>
            <person name="Mondo S."/>
            <person name="Nolan M."/>
            <person name="Ohm R."/>
            <person name="Pangilinan J."/>
            <person name="Park H.-J."/>
            <person name="Ramirez L."/>
            <person name="Alfaro M."/>
            <person name="Sun H."/>
            <person name="Tritt A."/>
            <person name="Yoshinaga Y."/>
            <person name="Zwiers L.-H."/>
            <person name="Turgeon B."/>
            <person name="Goodwin S."/>
            <person name="Spatafora J."/>
            <person name="Crous P."/>
            <person name="Grigoriev I."/>
        </authorList>
    </citation>
    <scope>NUCLEOTIDE SEQUENCE</scope>
    <source>
        <strain evidence="2">CBS 269.34</strain>
    </source>
</reference>
<keyword evidence="3" id="KW-1185">Reference proteome</keyword>
<dbReference type="Proteomes" id="UP000799750">
    <property type="component" value="Unassembled WGS sequence"/>
</dbReference>
<dbReference type="InterPro" id="IPR001810">
    <property type="entry name" value="F-box_dom"/>
</dbReference>
<dbReference type="InterPro" id="IPR036047">
    <property type="entry name" value="F-box-like_dom_sf"/>
</dbReference>
<protein>
    <recommendedName>
        <fullName evidence="1">F-box domain-containing protein</fullName>
    </recommendedName>
</protein>
<dbReference type="EMBL" id="MU004182">
    <property type="protein sequence ID" value="KAF2501434.1"/>
    <property type="molecule type" value="Genomic_DNA"/>
</dbReference>
<evidence type="ECO:0000259" key="1">
    <source>
        <dbReference type="Pfam" id="PF00646"/>
    </source>
</evidence>
<feature type="domain" description="F-box" evidence="1">
    <location>
        <begin position="13"/>
        <end position="44"/>
    </location>
</feature>
<name>A0A6A6RAG9_9PEZI</name>
<gene>
    <name evidence="2" type="ORF">BU16DRAFT_534108</name>
</gene>
<sequence length="174" mass="19536">MTSATSRVLSTTELLEHILLRLPPPSLLFAQRICTTWRSLIQRSLPLQRALFLAPTRPLLDASGPPYTLPTVNPFLDSAFAGHIDRHSKPTRWVTAQGEHCIVFVVRVVNGNWPDAFKYPEASWRQMLLTQPPVRAASVMDFGMVGLAVGPRGVTQFEARNEEGVRMMEVVYPR</sequence>
<dbReference type="Pfam" id="PF00646">
    <property type="entry name" value="F-box"/>
    <property type="match status" value="1"/>
</dbReference>
<proteinExistence type="predicted"/>
<dbReference type="OrthoDB" id="3800738at2759"/>
<organism evidence="2 3">
    <name type="scientific">Lophium mytilinum</name>
    <dbReference type="NCBI Taxonomy" id="390894"/>
    <lineage>
        <taxon>Eukaryota</taxon>
        <taxon>Fungi</taxon>
        <taxon>Dikarya</taxon>
        <taxon>Ascomycota</taxon>
        <taxon>Pezizomycotina</taxon>
        <taxon>Dothideomycetes</taxon>
        <taxon>Pleosporomycetidae</taxon>
        <taxon>Mytilinidiales</taxon>
        <taxon>Mytilinidiaceae</taxon>
        <taxon>Lophium</taxon>
    </lineage>
</organism>
<evidence type="ECO:0000313" key="3">
    <source>
        <dbReference type="Proteomes" id="UP000799750"/>
    </source>
</evidence>
<dbReference type="AlphaFoldDB" id="A0A6A6RAG9"/>
<evidence type="ECO:0000313" key="2">
    <source>
        <dbReference type="EMBL" id="KAF2501434.1"/>
    </source>
</evidence>